<feature type="compositionally biased region" description="Low complexity" evidence="12">
    <location>
        <begin position="334"/>
        <end position="346"/>
    </location>
</feature>
<dbReference type="InterPro" id="IPR000276">
    <property type="entry name" value="GPCR_Rhodpsn"/>
</dbReference>
<feature type="transmembrane region" description="Helical" evidence="13">
    <location>
        <begin position="142"/>
        <end position="163"/>
    </location>
</feature>
<accession>A0A6P9AAS7</accession>
<dbReference type="GO" id="GO:0005886">
    <property type="term" value="C:plasma membrane"/>
    <property type="evidence" value="ECO:0007669"/>
    <property type="project" value="UniProtKB-SubCell"/>
</dbReference>
<evidence type="ECO:0000256" key="9">
    <source>
        <dbReference type="ARBA" id="ARBA00023170"/>
    </source>
</evidence>
<feature type="region of interest" description="Disordered" evidence="12">
    <location>
        <begin position="580"/>
        <end position="620"/>
    </location>
</feature>
<dbReference type="GO" id="GO:0071880">
    <property type="term" value="P:adenylate cyclase-activating adrenergic receptor signaling pathway"/>
    <property type="evidence" value="ECO:0007669"/>
    <property type="project" value="TreeGrafter"/>
</dbReference>
<dbReference type="Proteomes" id="UP000515158">
    <property type="component" value="Unplaced"/>
</dbReference>
<keyword evidence="5 13" id="KW-1133">Transmembrane helix</keyword>
<evidence type="ECO:0000256" key="1">
    <source>
        <dbReference type="ARBA" id="ARBA00004651"/>
    </source>
</evidence>
<evidence type="ECO:0000259" key="14">
    <source>
        <dbReference type="PROSITE" id="PS50262"/>
    </source>
</evidence>
<keyword evidence="10 11" id="KW-0807">Transducer</keyword>
<comment type="subcellular location">
    <subcellularLocation>
        <location evidence="1">Cell membrane</location>
        <topology evidence="1">Multi-pass membrane protein</topology>
    </subcellularLocation>
</comment>
<keyword evidence="7 13" id="KW-0472">Membrane</keyword>
<dbReference type="CDD" id="cd15329">
    <property type="entry name" value="7tmA_5-HT7"/>
    <property type="match status" value="1"/>
</dbReference>
<sequence length="640" mass="68405">METPSPSALLLPNASTLLELDNASLAAGPLGPSFAPGSFADADSAFAAGGLISWFPGRDSPYSTAQAVVIALVLLCVVIVTFVGNILVCVAVCLVRKLRRPCNYLLVSLAVSDICVAVLVMPMALLHEVFGRWDFGRVMCDLWVSFDVLSCTASILNLCMISVDRYYAITKPLEYGVKRTPRRMVGCVSLVWLMAACISLPPLLILGNEHEPPDGKGPPQCTVCQNFGYQIYATLWSFYIPLTVMIVVYYKIFRAARRIVLEERRAQTHLGPPHGYLQPSAPTACCAYHNSTPAAGASGGGGGNGVKNGGTSPDVMLSNTLLTTPGSGPGGNVSPGSSPAASTPAARQHRPSTTSTNTTCSGQLGSSRCLAVSDGGRRSDESQCPMLGPWPNSQPRSRSPRGANNNAKRAGRKKKGVAAVVVSGLGGSSPLKARHSSACSAAVAGVSHTRKLRFLAKERKASTTLGIIMSAFIICWLPFFVLALVRPFLRDQSTIPPSVTSLFLWLGYANSLLNPIIYATLNRDFRRPFQQILYFRCGSLNHMMREEFYQSQYGDPEPAQNYYHVAPQQQYCVIGRVTPPSGTAQSAQSGARTEQGDDLGPSDDEAEDDLFFRRGSGQGSPGAVITASVHLVGNADESFL</sequence>
<feature type="transmembrane region" description="Helical" evidence="13">
    <location>
        <begin position="102"/>
        <end position="122"/>
    </location>
</feature>
<feature type="transmembrane region" description="Helical" evidence="13">
    <location>
        <begin position="227"/>
        <end position="250"/>
    </location>
</feature>
<evidence type="ECO:0000256" key="10">
    <source>
        <dbReference type="ARBA" id="ARBA00023224"/>
    </source>
</evidence>
<keyword evidence="6 11" id="KW-0297">G-protein coupled receptor</keyword>
<keyword evidence="8" id="KW-1015">Disulfide bond</keyword>
<dbReference type="PROSITE" id="PS00237">
    <property type="entry name" value="G_PROTEIN_RECEP_F1_1"/>
    <property type="match status" value="1"/>
</dbReference>
<dbReference type="RefSeq" id="XP_034255168.1">
    <property type="nucleotide sequence ID" value="XM_034399277.1"/>
</dbReference>
<keyword evidence="4 11" id="KW-0812">Transmembrane</keyword>
<feature type="transmembrane region" description="Helical" evidence="13">
    <location>
        <begin position="502"/>
        <end position="521"/>
    </location>
</feature>
<dbReference type="FunFam" id="1.20.1070.10:FF:000523">
    <property type="entry name" value="5-hydroxytryptamine receptor 2B"/>
    <property type="match status" value="1"/>
</dbReference>
<feature type="transmembrane region" description="Helical" evidence="13">
    <location>
        <begin position="67"/>
        <end position="95"/>
    </location>
</feature>
<dbReference type="GO" id="GO:0004993">
    <property type="term" value="F:G protein-coupled serotonin receptor activity"/>
    <property type="evidence" value="ECO:0007669"/>
    <property type="project" value="UniProtKB-ARBA"/>
</dbReference>
<dbReference type="InterPro" id="IPR017452">
    <property type="entry name" value="GPCR_Rhodpsn_7TM"/>
</dbReference>
<dbReference type="KEGG" id="tpal:117653536"/>
<evidence type="ECO:0000313" key="16">
    <source>
        <dbReference type="RefSeq" id="XP_034255168.1"/>
    </source>
</evidence>
<evidence type="ECO:0000256" key="8">
    <source>
        <dbReference type="ARBA" id="ARBA00023157"/>
    </source>
</evidence>
<dbReference type="OrthoDB" id="5951059at2759"/>
<reference evidence="16" key="1">
    <citation type="submission" date="2025-08" db="UniProtKB">
        <authorList>
            <consortium name="RefSeq"/>
        </authorList>
    </citation>
    <scope>IDENTIFICATION</scope>
    <source>
        <tissue evidence="16">Total insect</tissue>
    </source>
</reference>
<dbReference type="Pfam" id="PF00001">
    <property type="entry name" value="7tm_1"/>
    <property type="match status" value="1"/>
</dbReference>
<evidence type="ECO:0000256" key="7">
    <source>
        <dbReference type="ARBA" id="ARBA00023136"/>
    </source>
</evidence>
<dbReference type="AlphaFoldDB" id="A0A6P9AAS7"/>
<organism evidence="16">
    <name type="scientific">Thrips palmi</name>
    <name type="common">Melon thrips</name>
    <dbReference type="NCBI Taxonomy" id="161013"/>
    <lineage>
        <taxon>Eukaryota</taxon>
        <taxon>Metazoa</taxon>
        <taxon>Ecdysozoa</taxon>
        <taxon>Arthropoda</taxon>
        <taxon>Hexapoda</taxon>
        <taxon>Insecta</taxon>
        <taxon>Pterygota</taxon>
        <taxon>Neoptera</taxon>
        <taxon>Paraneoptera</taxon>
        <taxon>Thysanoptera</taxon>
        <taxon>Terebrantia</taxon>
        <taxon>Thripoidea</taxon>
        <taxon>Thripidae</taxon>
        <taxon>Thrips</taxon>
    </lineage>
</organism>
<dbReference type="InterPro" id="IPR000995">
    <property type="entry name" value="Musac_Ach_rcpt"/>
</dbReference>
<evidence type="ECO:0000256" key="2">
    <source>
        <dbReference type="ARBA" id="ARBA00010663"/>
    </source>
</evidence>
<evidence type="ECO:0000256" key="4">
    <source>
        <dbReference type="ARBA" id="ARBA00022692"/>
    </source>
</evidence>
<feature type="domain" description="G-protein coupled receptors family 1 profile" evidence="14">
    <location>
        <begin position="84"/>
        <end position="518"/>
    </location>
</feature>
<evidence type="ECO:0000256" key="3">
    <source>
        <dbReference type="ARBA" id="ARBA00022475"/>
    </source>
</evidence>
<dbReference type="PRINTS" id="PR00243">
    <property type="entry name" value="MUSCARINICR"/>
</dbReference>
<feature type="region of interest" description="Disordered" evidence="12">
    <location>
        <begin position="296"/>
        <end position="415"/>
    </location>
</feature>
<dbReference type="GO" id="GO:0016907">
    <property type="term" value="F:G protein-coupled acetylcholine receptor activity"/>
    <property type="evidence" value="ECO:0007669"/>
    <property type="project" value="InterPro"/>
</dbReference>
<protein>
    <submittedName>
        <fullName evidence="16">5-hydroxytryptamine receptor 1-like</fullName>
    </submittedName>
</protein>
<dbReference type="InParanoid" id="A0A6P9AAS7"/>
<dbReference type="GO" id="GO:0045202">
    <property type="term" value="C:synapse"/>
    <property type="evidence" value="ECO:0007669"/>
    <property type="project" value="GOC"/>
</dbReference>
<comment type="similarity">
    <text evidence="2 11">Belongs to the G-protein coupled receptor 1 family.</text>
</comment>
<gene>
    <name evidence="16" type="primary">LOC117653536</name>
</gene>
<dbReference type="PROSITE" id="PS50262">
    <property type="entry name" value="G_PROTEIN_RECEP_F1_2"/>
    <property type="match status" value="1"/>
</dbReference>
<dbReference type="SUPFAM" id="SSF81321">
    <property type="entry name" value="Family A G protein-coupled receptor-like"/>
    <property type="match status" value="1"/>
</dbReference>
<feature type="compositionally biased region" description="Polar residues" evidence="12">
    <location>
        <begin position="351"/>
        <end position="366"/>
    </location>
</feature>
<keyword evidence="3" id="KW-1003">Cell membrane</keyword>
<keyword evidence="15" id="KW-1185">Reference proteome</keyword>
<feature type="compositionally biased region" description="Acidic residues" evidence="12">
    <location>
        <begin position="596"/>
        <end position="609"/>
    </location>
</feature>
<feature type="compositionally biased region" description="Gly residues" evidence="12">
    <location>
        <begin position="297"/>
        <end position="308"/>
    </location>
</feature>
<dbReference type="PANTHER" id="PTHR24248">
    <property type="entry name" value="ADRENERGIC RECEPTOR-RELATED G-PROTEIN COUPLED RECEPTOR"/>
    <property type="match status" value="1"/>
</dbReference>
<evidence type="ECO:0000256" key="12">
    <source>
        <dbReference type="SAM" id="MobiDB-lite"/>
    </source>
</evidence>
<dbReference type="PRINTS" id="PR00237">
    <property type="entry name" value="GPCRRHODOPSN"/>
</dbReference>
<name>A0A6P9AAS7_THRPL</name>
<evidence type="ECO:0000256" key="13">
    <source>
        <dbReference type="SAM" id="Phobius"/>
    </source>
</evidence>
<evidence type="ECO:0000256" key="11">
    <source>
        <dbReference type="RuleBase" id="RU000688"/>
    </source>
</evidence>
<proteinExistence type="inferred from homology"/>
<feature type="transmembrane region" description="Helical" evidence="13">
    <location>
        <begin position="461"/>
        <end position="482"/>
    </location>
</feature>
<dbReference type="FunCoup" id="A0A6P9AAS7">
    <property type="interactions" value="75"/>
</dbReference>
<evidence type="ECO:0000256" key="5">
    <source>
        <dbReference type="ARBA" id="ARBA00022989"/>
    </source>
</evidence>
<keyword evidence="9 11" id="KW-0675">Receptor</keyword>
<evidence type="ECO:0000256" key="6">
    <source>
        <dbReference type="ARBA" id="ARBA00023040"/>
    </source>
</evidence>
<dbReference type="GeneID" id="117653536"/>
<evidence type="ECO:0000313" key="15">
    <source>
        <dbReference type="Proteomes" id="UP000515158"/>
    </source>
</evidence>
<dbReference type="GO" id="GO:0043410">
    <property type="term" value="P:positive regulation of MAPK cascade"/>
    <property type="evidence" value="ECO:0007669"/>
    <property type="project" value="TreeGrafter"/>
</dbReference>
<dbReference type="SMART" id="SM01381">
    <property type="entry name" value="7TM_GPCR_Srsx"/>
    <property type="match status" value="1"/>
</dbReference>
<feature type="transmembrane region" description="Helical" evidence="13">
    <location>
        <begin position="184"/>
        <end position="207"/>
    </location>
</feature>
<dbReference type="Gene3D" id="1.20.1070.10">
    <property type="entry name" value="Rhodopsin 7-helix transmembrane proteins"/>
    <property type="match status" value="2"/>
</dbReference>
<dbReference type="PANTHER" id="PTHR24248:SF199">
    <property type="entry name" value="IP13425P-RELATED"/>
    <property type="match status" value="1"/>
</dbReference>
<feature type="compositionally biased region" description="Polar residues" evidence="12">
    <location>
        <begin position="580"/>
        <end position="592"/>
    </location>
</feature>